<dbReference type="RefSeq" id="XP_003645349.1">
    <property type="nucleotide sequence ID" value="XM_003645301.1"/>
</dbReference>
<evidence type="ECO:0000256" key="8">
    <source>
        <dbReference type="ARBA" id="ARBA00023235"/>
    </source>
</evidence>
<evidence type="ECO:0000259" key="17">
    <source>
        <dbReference type="Pfam" id="PF21404"/>
    </source>
</evidence>
<dbReference type="GO" id="GO:0046872">
    <property type="term" value="F:metal ion binding"/>
    <property type="evidence" value="ECO:0007669"/>
    <property type="project" value="UniProtKB-KW"/>
</dbReference>
<feature type="binding site" evidence="14">
    <location>
        <position position="290"/>
    </location>
    <ligand>
        <name>Mg(2+)</name>
        <dbReference type="ChEBI" id="CHEBI:18420"/>
    </ligand>
</feature>
<name>G8JQW3_ERECY</name>
<dbReference type="InterPro" id="IPR016055">
    <property type="entry name" value="A-D-PHexomutase_a/b/a-I/II/III"/>
</dbReference>
<evidence type="ECO:0000259" key="18">
    <source>
        <dbReference type="Pfam" id="PF21405"/>
    </source>
</evidence>
<evidence type="ECO:0000256" key="11">
    <source>
        <dbReference type="PIRNR" id="PIRNR016408"/>
    </source>
</evidence>
<sequence>MSVVEEVSKLYDKHCCSRFKYIYGTAGFRYKAEILDTVLFTTGVLACLRSMHLKGQYVGAMITASHNPPQDNGVKLVDPKGEMLKQEWEVYATELANCASDGKHQFLHRLQELMNQFGIKADSEARIVVARDSRESGSRLLKALVDGTSVFTNVDIVDYDMLTTPQLHFLTYHLNRQMESERVIEVNEAFYYSHFLSALKELTELFNIPGLPYPLVIDAANGVGGAKAEELFMKNTFFKDSTTIINGNWSQHDLLNSFCGADYVKTNQCLPQGISAATDINSLHCSFDGDADRVIFYYRDVDGMFHLLDGDKISTLFAKFFQSMLPVAGIQDNVKLGVVQTAYANGSSTRYLSEVLIVPVSCTPTGVKYLHRKAVENYDVGIYFEANGHGTVIFSENFNNTVSKRLKEGSLSAESKMALKTLQSFSKLINQTVGDAMSDMMAVLAVLCILKWTPQQWDGEYTDLPNTLMKVVVPDRSLFKTTNAERQLVSPKGLQAQIDKVIKSYDNARSFVRASGTEDAVRIYAEAATKEQADDLSIKISQLVISATVTA</sequence>
<dbReference type="Gene3D" id="3.30.310.50">
    <property type="entry name" value="Alpha-D-phosphohexomutase, C-terminal domain"/>
    <property type="match status" value="1"/>
</dbReference>
<dbReference type="STRING" id="931890.G8JQW3"/>
<dbReference type="PIRSF" id="PIRSF016408">
    <property type="entry name" value="PAGM"/>
    <property type="match status" value="1"/>
</dbReference>
<feature type="binding site" description="via phosphate group" evidence="14">
    <location>
        <position position="65"/>
    </location>
    <ligand>
        <name>Mg(2+)</name>
        <dbReference type="ChEBI" id="CHEBI:18420"/>
    </ligand>
</feature>
<dbReference type="InterPro" id="IPR005844">
    <property type="entry name" value="A-D-PHexomutase_a/b/a-I"/>
</dbReference>
<feature type="domain" description="Alpha-D-phosphohexomutase C-terminal" evidence="15">
    <location>
        <begin position="469"/>
        <end position="536"/>
    </location>
</feature>
<keyword evidence="7 11" id="KW-0460">Magnesium</keyword>
<dbReference type="InterPro" id="IPR036900">
    <property type="entry name" value="A-D-PHexomutase_C_sf"/>
</dbReference>
<dbReference type="FunFam" id="3.30.310.50:FF:000003">
    <property type="entry name" value="Phosphoacetylglucosamine mutase"/>
    <property type="match status" value="1"/>
</dbReference>
<comment type="similarity">
    <text evidence="3 11">Belongs to the phosphohexose mutase family.</text>
</comment>
<evidence type="ECO:0000256" key="6">
    <source>
        <dbReference type="ARBA" id="ARBA00022723"/>
    </source>
</evidence>
<evidence type="ECO:0000256" key="3">
    <source>
        <dbReference type="ARBA" id="ARBA00010231"/>
    </source>
</evidence>
<dbReference type="GO" id="GO:0004610">
    <property type="term" value="F:phosphoacetylglucosamine mutase activity"/>
    <property type="evidence" value="ECO:0007669"/>
    <property type="project" value="UniProtKB-UniRule"/>
</dbReference>
<dbReference type="SUPFAM" id="SSF55957">
    <property type="entry name" value="Phosphoglucomutase, C-terminal domain"/>
    <property type="match status" value="1"/>
</dbReference>
<evidence type="ECO:0000256" key="2">
    <source>
        <dbReference type="ARBA" id="ARBA00004865"/>
    </source>
</evidence>
<proteinExistence type="inferred from homology"/>
<dbReference type="InParanoid" id="G8JQW3"/>
<evidence type="ECO:0000256" key="9">
    <source>
        <dbReference type="ARBA" id="ARBA00031926"/>
    </source>
</evidence>
<dbReference type="Proteomes" id="UP000006790">
    <property type="component" value="Chromosome 3"/>
</dbReference>
<keyword evidence="6 11" id="KW-0479">Metal-binding</keyword>
<feature type="domain" description="Phosphoacetylglucosamine mutase AMG1" evidence="17">
    <location>
        <begin position="309"/>
        <end position="452"/>
    </location>
</feature>
<evidence type="ECO:0000313" key="20">
    <source>
        <dbReference type="Proteomes" id="UP000006790"/>
    </source>
</evidence>
<organism evidence="19 20">
    <name type="scientific">Eremothecium cymbalariae (strain CBS 270.75 / DBVPG 7215 / KCTC 17166 / NRRL Y-17582)</name>
    <name type="common">Yeast</name>
    <dbReference type="NCBI Taxonomy" id="931890"/>
    <lineage>
        <taxon>Eukaryota</taxon>
        <taxon>Fungi</taxon>
        <taxon>Dikarya</taxon>
        <taxon>Ascomycota</taxon>
        <taxon>Saccharomycotina</taxon>
        <taxon>Saccharomycetes</taxon>
        <taxon>Saccharomycetales</taxon>
        <taxon>Saccharomycetaceae</taxon>
        <taxon>Eremothecium</taxon>
    </lineage>
</organism>
<dbReference type="OMA" id="WEAYATK"/>
<dbReference type="UniPathway" id="UPA00113">
    <property type="reaction ID" value="UER00530"/>
</dbReference>
<evidence type="ECO:0000256" key="4">
    <source>
        <dbReference type="ARBA" id="ARBA00012731"/>
    </source>
</evidence>
<evidence type="ECO:0000313" key="19">
    <source>
        <dbReference type="EMBL" id="AET38532.1"/>
    </source>
</evidence>
<dbReference type="FunCoup" id="G8JQW3">
    <property type="interactions" value="599"/>
</dbReference>
<dbReference type="Pfam" id="PF21405">
    <property type="entry name" value="AMG1_II"/>
    <property type="match status" value="1"/>
</dbReference>
<evidence type="ECO:0000256" key="14">
    <source>
        <dbReference type="PIRSR" id="PIRSR016408-3"/>
    </source>
</evidence>
<comment type="function">
    <text evidence="11">Catalyzes the conversion of GlcNAc-6-P into GlcNAc-1-P during the synthesis of uridine diphosphate/UDP-GlcNAc, which is a biosynthetic precursor of chitin and also supplies the amino sugars for N-linked oligosaccharides of glycoproteins.</text>
</comment>
<dbReference type="PANTHER" id="PTHR45955:SF1">
    <property type="entry name" value="PHOSPHOACETYLGLUCOSAMINE MUTASE"/>
    <property type="match status" value="1"/>
</dbReference>
<feature type="domain" description="Alpha-D-phosphohexomutase alpha/beta/alpha" evidence="16">
    <location>
        <begin position="56"/>
        <end position="87"/>
    </location>
</feature>
<dbReference type="FunFam" id="3.40.120.10:FF:000013">
    <property type="entry name" value="Phosphoacetylglucosamine mutase"/>
    <property type="match status" value="1"/>
</dbReference>
<evidence type="ECO:0000259" key="15">
    <source>
        <dbReference type="Pfam" id="PF00408"/>
    </source>
</evidence>
<feature type="domain" description="Alpha-D-phosphohexomutase alpha/beta/alpha" evidence="16">
    <location>
        <begin position="120"/>
        <end position="175"/>
    </location>
</feature>
<evidence type="ECO:0000256" key="1">
    <source>
        <dbReference type="ARBA" id="ARBA00000558"/>
    </source>
</evidence>
<dbReference type="EMBL" id="CP002499">
    <property type="protein sequence ID" value="AET38532.1"/>
    <property type="molecule type" value="Genomic_DNA"/>
</dbReference>
<protein>
    <recommendedName>
        <fullName evidence="4 11">Phosphoacetylglucosamine mutase</fullName>
        <shortName evidence="11">PAGM</shortName>
        <ecNumber evidence="4 11">5.4.2.3</ecNumber>
    </recommendedName>
    <alternativeName>
        <fullName evidence="10 11">Acetylglucosamine phosphomutase</fullName>
    </alternativeName>
    <alternativeName>
        <fullName evidence="9 11">N-acetylglucosamine-phosphate mutase</fullName>
    </alternativeName>
</protein>
<dbReference type="EC" id="5.4.2.3" evidence="4 11"/>
<dbReference type="GO" id="GO:0006048">
    <property type="term" value="P:UDP-N-acetylglucosamine biosynthetic process"/>
    <property type="evidence" value="ECO:0007669"/>
    <property type="project" value="UniProtKB-UniRule"/>
</dbReference>
<feature type="binding site" evidence="13">
    <location>
        <position position="522"/>
    </location>
    <ligand>
        <name>substrate</name>
    </ligand>
</feature>
<gene>
    <name evidence="19" type="ordered locus">Ecym_3014</name>
</gene>
<keyword evidence="8 11" id="KW-0413">Isomerase</keyword>
<comment type="cofactor">
    <cofactor evidence="11 14">
        <name>Mg(2+)</name>
        <dbReference type="ChEBI" id="CHEBI:18420"/>
    </cofactor>
    <text evidence="11 14">Binds 1 Mg(2+) ion per subunit.</text>
</comment>
<dbReference type="Pfam" id="PF02878">
    <property type="entry name" value="PGM_PMM_I"/>
    <property type="match status" value="2"/>
</dbReference>
<dbReference type="Pfam" id="PF21404">
    <property type="entry name" value="AMG1_III"/>
    <property type="match status" value="1"/>
</dbReference>
<reference evidence="20" key="1">
    <citation type="journal article" date="2012" name="G3 (Bethesda)">
        <title>Pichia sorbitophila, an interspecies yeast hybrid reveals early steps of genome resolution following polyploidization.</title>
        <authorList>
            <person name="Leh Louis V."/>
            <person name="Despons L."/>
            <person name="Friedrich A."/>
            <person name="Martin T."/>
            <person name="Durrens P."/>
            <person name="Casaregola S."/>
            <person name="Neuveglise C."/>
            <person name="Fairhead C."/>
            <person name="Marck C."/>
            <person name="Cruz J.A."/>
            <person name="Straub M.L."/>
            <person name="Kugler V."/>
            <person name="Sacerdot C."/>
            <person name="Uzunov Z."/>
            <person name="Thierry A."/>
            <person name="Weiss S."/>
            <person name="Bleykasten C."/>
            <person name="De Montigny J."/>
            <person name="Jacques N."/>
            <person name="Jung P."/>
            <person name="Lemaire M."/>
            <person name="Mallet S."/>
            <person name="Morel G."/>
            <person name="Richard G.F."/>
            <person name="Sarkar A."/>
            <person name="Savel G."/>
            <person name="Schacherer J."/>
            <person name="Seret M.L."/>
            <person name="Talla E."/>
            <person name="Samson G."/>
            <person name="Jubin C."/>
            <person name="Poulain J."/>
            <person name="Vacherie B."/>
            <person name="Barbe V."/>
            <person name="Pelletier E."/>
            <person name="Sherman D.J."/>
            <person name="Westhof E."/>
            <person name="Weissenbach J."/>
            <person name="Baret P.V."/>
            <person name="Wincker P."/>
            <person name="Gaillardin C."/>
            <person name="Dujon B."/>
            <person name="Souciet J.L."/>
        </authorList>
    </citation>
    <scope>NUCLEOTIDE SEQUENCE [LARGE SCALE GENOMIC DNA]</scope>
    <source>
        <strain evidence="20">CBS 270.75 / DBVPG 7215 / KCTC 17166 / NRRL Y-17582</strain>
    </source>
</reference>
<comment type="pathway">
    <text evidence="2 11">Nucleotide-sugar biosynthesis; UDP-N-acetyl-alpha-D-glucosamine biosynthesis; N-acetyl-alpha-D-glucosamine 1-phosphate from alpha-D-glucosamine 6-phosphate (route I): step 2/2.</text>
</comment>
<feature type="domain" description="Phosphoacetylglucosamine mutase AMG1" evidence="18">
    <location>
        <begin position="188"/>
        <end position="295"/>
    </location>
</feature>
<evidence type="ECO:0000256" key="10">
    <source>
        <dbReference type="ARBA" id="ARBA00032065"/>
    </source>
</evidence>
<dbReference type="GO" id="GO:0006031">
    <property type="term" value="P:chitin biosynthetic process"/>
    <property type="evidence" value="ECO:0007669"/>
    <property type="project" value="EnsemblFungi"/>
</dbReference>
<dbReference type="PANTHER" id="PTHR45955">
    <property type="entry name" value="PHOSPHOACETYLGLUCOSAMINE MUTASE"/>
    <property type="match status" value="1"/>
</dbReference>
<evidence type="ECO:0000256" key="12">
    <source>
        <dbReference type="PIRSR" id="PIRSR016408-1"/>
    </source>
</evidence>
<dbReference type="InterPro" id="IPR016657">
    <property type="entry name" value="PAGM"/>
</dbReference>
<feature type="binding site" evidence="14">
    <location>
        <position position="288"/>
    </location>
    <ligand>
        <name>Mg(2+)</name>
        <dbReference type="ChEBI" id="CHEBI:18420"/>
    </ligand>
</feature>
<evidence type="ECO:0000256" key="13">
    <source>
        <dbReference type="PIRSR" id="PIRSR016408-2"/>
    </source>
</evidence>
<dbReference type="Pfam" id="PF00408">
    <property type="entry name" value="PGM_PMM_IV"/>
    <property type="match status" value="1"/>
</dbReference>
<dbReference type="eggNOG" id="KOG2537">
    <property type="taxonomic scope" value="Eukaryota"/>
</dbReference>
<feature type="binding site" evidence="13">
    <location>
        <begin position="385"/>
        <end position="387"/>
    </location>
    <ligand>
        <name>substrate</name>
    </ligand>
</feature>
<dbReference type="HOGENOM" id="CLU_022890_1_0_1"/>
<accession>G8JQW3</accession>
<dbReference type="AlphaFoldDB" id="G8JQW3"/>
<dbReference type="Gene3D" id="3.40.120.10">
    <property type="entry name" value="Alpha-D-Glucose-1,6-Bisphosphate, subunit A, domain 3"/>
    <property type="match status" value="2"/>
</dbReference>
<dbReference type="InterPro" id="IPR049022">
    <property type="entry name" value="AMG1_III"/>
</dbReference>
<dbReference type="GeneID" id="11472054"/>
<comment type="catalytic activity">
    <reaction evidence="1 11">
        <text>N-acetyl-alpha-D-glucosamine 1-phosphate = N-acetyl-D-glucosamine 6-phosphate</text>
        <dbReference type="Rhea" id="RHEA:23804"/>
        <dbReference type="ChEBI" id="CHEBI:57513"/>
        <dbReference type="ChEBI" id="CHEBI:57776"/>
        <dbReference type="EC" id="5.4.2.3"/>
    </reaction>
</comment>
<keyword evidence="20" id="KW-1185">Reference proteome</keyword>
<dbReference type="InterPro" id="IPR049023">
    <property type="entry name" value="AMG1_II"/>
</dbReference>
<feature type="binding site" evidence="13">
    <location>
        <begin position="513"/>
        <end position="517"/>
    </location>
    <ligand>
        <name>substrate</name>
    </ligand>
</feature>
<feature type="binding site" evidence="14">
    <location>
        <position position="292"/>
    </location>
    <ligand>
        <name>Mg(2+)</name>
        <dbReference type="ChEBI" id="CHEBI:18420"/>
    </ligand>
</feature>
<dbReference type="InterPro" id="IPR005843">
    <property type="entry name" value="A-D-PHexomutase_C"/>
</dbReference>
<evidence type="ECO:0000259" key="16">
    <source>
        <dbReference type="Pfam" id="PF02878"/>
    </source>
</evidence>
<dbReference type="SUPFAM" id="SSF53738">
    <property type="entry name" value="Phosphoglucomutase, first 3 domains"/>
    <property type="match status" value="3"/>
</dbReference>
<keyword evidence="5" id="KW-0597">Phosphoprotein</keyword>
<dbReference type="OrthoDB" id="1928at2759"/>
<dbReference type="KEGG" id="erc:Ecym_3014"/>
<feature type="active site" description="Phosphoserine intermediate" evidence="12">
    <location>
        <position position="65"/>
    </location>
</feature>
<dbReference type="CDD" id="cd03086">
    <property type="entry name" value="PGM3"/>
    <property type="match status" value="1"/>
</dbReference>
<dbReference type="GO" id="GO:0005975">
    <property type="term" value="P:carbohydrate metabolic process"/>
    <property type="evidence" value="ECO:0007669"/>
    <property type="project" value="InterPro"/>
</dbReference>
<evidence type="ECO:0000256" key="5">
    <source>
        <dbReference type="ARBA" id="ARBA00022553"/>
    </source>
</evidence>
<evidence type="ECO:0000256" key="7">
    <source>
        <dbReference type="ARBA" id="ARBA00022842"/>
    </source>
</evidence>